<proteinExistence type="predicted"/>
<dbReference type="Proteomes" id="UP000759131">
    <property type="component" value="Unassembled WGS sequence"/>
</dbReference>
<sequence>MNRSTLNGKRGRNGHKVKLNSLLKRRLKRTKRDTSDHRMSSDDNGRQYECFANCSAADTEHIYGHNNGSICFATNRESDDDIEIVAVISAPTAQTTGAATAGPSIASLPPPVLSLPPVVSSPMSSPSLSTSVTTVDTAIQSVAVAQTVPNEGRRLSVVDTLLTEEELRTEEDFNRFDSYVAYVYDLFGGPDDTHGLDVAPNDQTLVNVKPLVTDPIQQTVSDESLGVTLNTQIRGTASVEPVVADKAVPQLIATNSAATVDWDQSSDGTTPTSAVMSNTFTSHNLTTAERVVTAWMTITKMTSMATTIDKLMVAILSHVGPDLCHRMVSQIQ</sequence>
<keyword evidence="3" id="KW-1185">Reference proteome</keyword>
<dbReference type="AlphaFoldDB" id="A0A7R9L0S8"/>
<dbReference type="EMBL" id="OC866408">
    <property type="protein sequence ID" value="CAD7632942.1"/>
    <property type="molecule type" value="Genomic_DNA"/>
</dbReference>
<gene>
    <name evidence="2" type="ORF">OSB1V03_LOCUS13341</name>
</gene>
<protein>
    <submittedName>
        <fullName evidence="2">Uncharacterized protein</fullName>
    </submittedName>
</protein>
<evidence type="ECO:0000313" key="3">
    <source>
        <dbReference type="Proteomes" id="UP000759131"/>
    </source>
</evidence>
<feature type="compositionally biased region" description="Basic and acidic residues" evidence="1">
    <location>
        <begin position="32"/>
        <end position="45"/>
    </location>
</feature>
<dbReference type="EMBL" id="CAJPIZ010011833">
    <property type="protein sequence ID" value="CAG2113372.1"/>
    <property type="molecule type" value="Genomic_DNA"/>
</dbReference>
<evidence type="ECO:0000256" key="1">
    <source>
        <dbReference type="SAM" id="MobiDB-lite"/>
    </source>
</evidence>
<accession>A0A7R9L0S8</accession>
<feature type="region of interest" description="Disordered" evidence="1">
    <location>
        <begin position="23"/>
        <end position="45"/>
    </location>
</feature>
<reference evidence="2" key="1">
    <citation type="submission" date="2020-11" db="EMBL/GenBank/DDBJ databases">
        <authorList>
            <person name="Tran Van P."/>
        </authorList>
    </citation>
    <scope>NUCLEOTIDE SEQUENCE</scope>
</reference>
<evidence type="ECO:0000313" key="2">
    <source>
        <dbReference type="EMBL" id="CAD7632942.1"/>
    </source>
</evidence>
<organism evidence="2">
    <name type="scientific">Medioppia subpectinata</name>
    <dbReference type="NCBI Taxonomy" id="1979941"/>
    <lineage>
        <taxon>Eukaryota</taxon>
        <taxon>Metazoa</taxon>
        <taxon>Ecdysozoa</taxon>
        <taxon>Arthropoda</taxon>
        <taxon>Chelicerata</taxon>
        <taxon>Arachnida</taxon>
        <taxon>Acari</taxon>
        <taxon>Acariformes</taxon>
        <taxon>Sarcoptiformes</taxon>
        <taxon>Oribatida</taxon>
        <taxon>Brachypylina</taxon>
        <taxon>Oppioidea</taxon>
        <taxon>Oppiidae</taxon>
        <taxon>Medioppia</taxon>
    </lineage>
</organism>
<name>A0A7R9L0S8_9ACAR</name>